<proteinExistence type="predicted"/>
<evidence type="ECO:0000313" key="3">
    <source>
        <dbReference type="EMBL" id="EJX01244.1"/>
    </source>
</evidence>
<keyword evidence="2" id="KW-0812">Transmembrane</keyword>
<dbReference type="AlphaFoldDB" id="J9G322"/>
<gene>
    <name evidence="3" type="ORF">EVA_10650</name>
</gene>
<reference evidence="3" key="1">
    <citation type="journal article" date="2012" name="PLoS ONE">
        <title>Gene sets for utilization of primary and secondary nutrition supplies in the distal gut of endangered iberian lynx.</title>
        <authorList>
            <person name="Alcaide M."/>
            <person name="Messina E."/>
            <person name="Richter M."/>
            <person name="Bargiela R."/>
            <person name="Peplies J."/>
            <person name="Huws S.A."/>
            <person name="Newbold C.J."/>
            <person name="Golyshin P.N."/>
            <person name="Simon M.A."/>
            <person name="Lopez G."/>
            <person name="Yakimov M.M."/>
            <person name="Ferrer M."/>
        </authorList>
    </citation>
    <scope>NUCLEOTIDE SEQUENCE</scope>
</reference>
<protein>
    <submittedName>
        <fullName evidence="3">Uncharacterized protein</fullName>
    </submittedName>
</protein>
<keyword evidence="2" id="KW-1133">Transmembrane helix</keyword>
<sequence length="134" mass="14681">MGKVFNKGCNNGNDHQRGKDKPKGSSKASQSSLLFIANKGGCIHCNNAWGTLAYGIVIHNLLLCSPCLFLHHFSLNNRQHGIAPPKVTAPIFINTQNNSNNSLTLSFTVVFGVFLLQVFHTALSSPTFYLTRHL</sequence>
<keyword evidence="2" id="KW-0472">Membrane</keyword>
<dbReference type="EMBL" id="AMCI01003033">
    <property type="protein sequence ID" value="EJX01244.1"/>
    <property type="molecule type" value="Genomic_DNA"/>
</dbReference>
<evidence type="ECO:0000256" key="1">
    <source>
        <dbReference type="SAM" id="MobiDB-lite"/>
    </source>
</evidence>
<evidence type="ECO:0000256" key="2">
    <source>
        <dbReference type="SAM" id="Phobius"/>
    </source>
</evidence>
<feature type="region of interest" description="Disordered" evidence="1">
    <location>
        <begin position="1"/>
        <end position="27"/>
    </location>
</feature>
<name>J9G322_9ZZZZ</name>
<comment type="caution">
    <text evidence="3">The sequence shown here is derived from an EMBL/GenBank/DDBJ whole genome shotgun (WGS) entry which is preliminary data.</text>
</comment>
<feature type="compositionally biased region" description="Basic and acidic residues" evidence="1">
    <location>
        <begin position="14"/>
        <end position="23"/>
    </location>
</feature>
<accession>J9G322</accession>
<feature type="transmembrane region" description="Helical" evidence="2">
    <location>
        <begin position="103"/>
        <end position="123"/>
    </location>
</feature>
<organism evidence="3">
    <name type="scientific">gut metagenome</name>
    <dbReference type="NCBI Taxonomy" id="749906"/>
    <lineage>
        <taxon>unclassified sequences</taxon>
        <taxon>metagenomes</taxon>
        <taxon>organismal metagenomes</taxon>
    </lineage>
</organism>